<dbReference type="VEuPathDB" id="VectorBase:AMEC005287"/>
<feature type="transmembrane region" description="Helical" evidence="1">
    <location>
        <begin position="249"/>
        <end position="271"/>
    </location>
</feature>
<evidence type="ECO:0000313" key="4">
    <source>
        <dbReference type="Proteomes" id="UP000075902"/>
    </source>
</evidence>
<sequence length="280" mass="30637">MRGNDTVYATPAGSRKGHVIVAVLLLLLLLLAERAPDGSRNVGRGSHSPRAVVVVVTVVPFEPFVVSAPPPFVWPPPSAAAAAAPSSLAMAEPFSSPVTFMLALLRLLDDDVAVRVQQRRVDQLLLPVGPLHQYHLVVAVAANHLQRFTLAQSLAALHHHADALQQLLDLFRVRALHQYLVALRVRRQDVIVQLQHLPIVQDQVDLLALAALHVLQLHRHVLRVGVLAVLRLLAVIVQAGHADGHALQVLLLLLLLFLLVLIVSLVERWHIDSHGLLLFL</sequence>
<proteinExistence type="predicted"/>
<dbReference type="AlphaFoldDB" id="A0A182TN13"/>
<reference evidence="3" key="2">
    <citation type="submission" date="2020-05" db="UniProtKB">
        <authorList>
            <consortium name="EnsemblMetazoa"/>
        </authorList>
    </citation>
    <scope>IDENTIFICATION</scope>
    <source>
        <strain evidence="3">CM1001059</strain>
    </source>
</reference>
<keyword evidence="1" id="KW-1133">Transmembrane helix</keyword>
<keyword evidence="2" id="KW-0732">Signal</keyword>
<evidence type="ECO:0000256" key="2">
    <source>
        <dbReference type="SAM" id="SignalP"/>
    </source>
</evidence>
<evidence type="ECO:0000256" key="1">
    <source>
        <dbReference type="SAM" id="Phobius"/>
    </source>
</evidence>
<accession>A0A182TN13</accession>
<evidence type="ECO:0000313" key="3">
    <source>
        <dbReference type="EnsemblMetazoa" id="AMEC005287-PA"/>
    </source>
</evidence>
<feature type="chain" id="PRO_5008137078" description="Secreted protein" evidence="2">
    <location>
        <begin position="33"/>
        <end position="280"/>
    </location>
</feature>
<keyword evidence="4" id="KW-1185">Reference proteome</keyword>
<reference evidence="4" key="1">
    <citation type="submission" date="2014-01" db="EMBL/GenBank/DDBJ databases">
        <title>The Genome Sequence of Anopheles melas CM1001059_A (V2).</title>
        <authorList>
            <consortium name="The Broad Institute Genomics Platform"/>
            <person name="Neafsey D.E."/>
            <person name="Besansky N."/>
            <person name="Howell P."/>
            <person name="Walton C."/>
            <person name="Young S.K."/>
            <person name="Zeng Q."/>
            <person name="Gargeya S."/>
            <person name="Fitzgerald M."/>
            <person name="Haas B."/>
            <person name="Abouelleil A."/>
            <person name="Allen A.W."/>
            <person name="Alvarado L."/>
            <person name="Arachchi H.M."/>
            <person name="Berlin A.M."/>
            <person name="Chapman S.B."/>
            <person name="Gainer-Dewar J."/>
            <person name="Goldberg J."/>
            <person name="Griggs A."/>
            <person name="Gujja S."/>
            <person name="Hansen M."/>
            <person name="Howarth C."/>
            <person name="Imamovic A."/>
            <person name="Ireland A."/>
            <person name="Larimer J."/>
            <person name="McCowan C."/>
            <person name="Murphy C."/>
            <person name="Pearson M."/>
            <person name="Poon T.W."/>
            <person name="Priest M."/>
            <person name="Roberts A."/>
            <person name="Saif S."/>
            <person name="Shea T."/>
            <person name="Sisk P."/>
            <person name="Sykes S."/>
            <person name="Wortman J."/>
            <person name="Nusbaum C."/>
            <person name="Birren B."/>
        </authorList>
    </citation>
    <scope>NUCLEOTIDE SEQUENCE [LARGE SCALE GENOMIC DNA]</scope>
    <source>
        <strain evidence="4">CM1001059</strain>
    </source>
</reference>
<keyword evidence="1" id="KW-0812">Transmembrane</keyword>
<dbReference type="Proteomes" id="UP000075902">
    <property type="component" value="Unassembled WGS sequence"/>
</dbReference>
<evidence type="ECO:0008006" key="5">
    <source>
        <dbReference type="Google" id="ProtNLM"/>
    </source>
</evidence>
<organism evidence="3 4">
    <name type="scientific">Anopheles melas</name>
    <dbReference type="NCBI Taxonomy" id="34690"/>
    <lineage>
        <taxon>Eukaryota</taxon>
        <taxon>Metazoa</taxon>
        <taxon>Ecdysozoa</taxon>
        <taxon>Arthropoda</taxon>
        <taxon>Hexapoda</taxon>
        <taxon>Insecta</taxon>
        <taxon>Pterygota</taxon>
        <taxon>Neoptera</taxon>
        <taxon>Endopterygota</taxon>
        <taxon>Diptera</taxon>
        <taxon>Nematocera</taxon>
        <taxon>Culicoidea</taxon>
        <taxon>Culicidae</taxon>
        <taxon>Anophelinae</taxon>
        <taxon>Anopheles</taxon>
    </lineage>
</organism>
<protein>
    <recommendedName>
        <fullName evidence="5">Secreted protein</fullName>
    </recommendedName>
</protein>
<feature type="transmembrane region" description="Helical" evidence="1">
    <location>
        <begin position="220"/>
        <end position="237"/>
    </location>
</feature>
<keyword evidence="1" id="KW-0472">Membrane</keyword>
<feature type="signal peptide" evidence="2">
    <location>
        <begin position="1"/>
        <end position="32"/>
    </location>
</feature>
<name>A0A182TN13_9DIPT</name>
<dbReference type="EnsemblMetazoa" id="AMEC005287-RA">
    <property type="protein sequence ID" value="AMEC005287-PA"/>
    <property type="gene ID" value="AMEC005287"/>
</dbReference>